<keyword evidence="4" id="KW-0456">Lyase</keyword>
<proteinExistence type="inferred from homology"/>
<dbReference type="PANTHER" id="PTHR35201:SF4">
    <property type="entry name" value="BETA-PINACENE SYNTHASE-RELATED"/>
    <property type="match status" value="1"/>
</dbReference>
<accession>A0AAD9SFV0</accession>
<keyword evidence="4" id="KW-0479">Metal-binding</keyword>
<organism evidence="5 6">
    <name type="scientific">Phomopsis amygdali</name>
    <name type="common">Fusicoccum amygdali</name>
    <dbReference type="NCBI Taxonomy" id="1214568"/>
    <lineage>
        <taxon>Eukaryota</taxon>
        <taxon>Fungi</taxon>
        <taxon>Dikarya</taxon>
        <taxon>Ascomycota</taxon>
        <taxon>Pezizomycotina</taxon>
        <taxon>Sordariomycetes</taxon>
        <taxon>Sordariomycetidae</taxon>
        <taxon>Diaporthales</taxon>
        <taxon>Diaporthaceae</taxon>
        <taxon>Diaporthe</taxon>
    </lineage>
</organism>
<evidence type="ECO:0000313" key="6">
    <source>
        <dbReference type="Proteomes" id="UP001265746"/>
    </source>
</evidence>
<evidence type="ECO:0000313" key="5">
    <source>
        <dbReference type="EMBL" id="KAK2606538.1"/>
    </source>
</evidence>
<evidence type="ECO:0000256" key="1">
    <source>
        <dbReference type="ARBA" id="ARBA00001946"/>
    </source>
</evidence>
<dbReference type="EMBL" id="JAUJFL010000003">
    <property type="protein sequence ID" value="KAK2606538.1"/>
    <property type="molecule type" value="Genomic_DNA"/>
</dbReference>
<gene>
    <name evidence="5" type="ORF">N8I77_005280</name>
</gene>
<protein>
    <recommendedName>
        <fullName evidence="4">Terpene synthase</fullName>
        <ecNumber evidence="4">4.2.3.-</ecNumber>
    </recommendedName>
</protein>
<dbReference type="GO" id="GO:0008299">
    <property type="term" value="P:isoprenoid biosynthetic process"/>
    <property type="evidence" value="ECO:0007669"/>
    <property type="project" value="UniProtKB-ARBA"/>
</dbReference>
<dbReference type="EC" id="4.2.3.-" evidence="4"/>
<dbReference type="GO" id="GO:0046872">
    <property type="term" value="F:metal ion binding"/>
    <property type="evidence" value="ECO:0007669"/>
    <property type="project" value="UniProtKB-KW"/>
</dbReference>
<evidence type="ECO:0000256" key="3">
    <source>
        <dbReference type="ARBA" id="ARBA00022842"/>
    </source>
</evidence>
<comment type="caution">
    <text evidence="5">The sequence shown here is derived from an EMBL/GenBank/DDBJ whole genome shotgun (WGS) entry which is preliminary data.</text>
</comment>
<dbReference type="SUPFAM" id="SSF48576">
    <property type="entry name" value="Terpenoid synthases"/>
    <property type="match status" value="1"/>
</dbReference>
<comment type="cofactor">
    <cofactor evidence="1 4">
        <name>Mg(2+)</name>
        <dbReference type="ChEBI" id="CHEBI:18420"/>
    </cofactor>
</comment>
<dbReference type="AlphaFoldDB" id="A0AAD9SFV0"/>
<dbReference type="InterPro" id="IPR034686">
    <property type="entry name" value="Terpene_cyclase-like_2"/>
</dbReference>
<evidence type="ECO:0000256" key="2">
    <source>
        <dbReference type="ARBA" id="ARBA00006333"/>
    </source>
</evidence>
<dbReference type="Proteomes" id="UP001265746">
    <property type="component" value="Unassembled WGS sequence"/>
</dbReference>
<dbReference type="InterPro" id="IPR008949">
    <property type="entry name" value="Isoprenoid_synthase_dom_sf"/>
</dbReference>
<keyword evidence="3 4" id="KW-0460">Magnesium</keyword>
<dbReference type="PANTHER" id="PTHR35201">
    <property type="entry name" value="TERPENE SYNTHASE"/>
    <property type="match status" value="1"/>
</dbReference>
<keyword evidence="6" id="KW-1185">Reference proteome</keyword>
<evidence type="ECO:0000256" key="4">
    <source>
        <dbReference type="RuleBase" id="RU366034"/>
    </source>
</evidence>
<dbReference type="GO" id="GO:0010333">
    <property type="term" value="F:terpene synthase activity"/>
    <property type="evidence" value="ECO:0007669"/>
    <property type="project" value="InterPro"/>
</dbReference>
<dbReference type="Pfam" id="PF19086">
    <property type="entry name" value="Terpene_syn_C_2"/>
    <property type="match status" value="1"/>
</dbReference>
<comment type="similarity">
    <text evidence="2 4">Belongs to the terpene synthase family.</text>
</comment>
<name>A0AAD9SFV0_PHOAM</name>
<dbReference type="Gene3D" id="1.10.600.10">
    <property type="entry name" value="Farnesyl Diphosphate Synthase"/>
    <property type="match status" value="1"/>
</dbReference>
<sequence length="403" mass="45091">MGHIASQDNCKDVSRISYSYDWLKDVSAAYLTKCPPELSGYRRLSSPRSSTPSSTDSEITETVDVNGFSVYPREAGLFWPTGLHQARQSRHWDAGLKISSELLELFSSDVDSSKAVRPNGKSLAKIAQHELLLPEEDRFTKFATYLFPEADEERTRLLAATIVFIVIFDDSWEMHETDKLGVVRDDFIRRLESNDDEEDDKTPLQTLIDYVVSGLKGHDKLAGNAGQEVLTHLVAFCRHVPPQSEFASLADYLTYRNIDAGVPYILACVKFSIESDVLIEDPKLATILRLVSDHVSLVNDLASFDKELRAFEAGKVCYMINAVDVVRKVFGLSNWQSAKALTFAMQLEVESLMEDELTRLSVDGCLTPHEEKFVEACLTMTAGNVFYSIVTSRYGGEEARIAS</sequence>
<reference evidence="5" key="1">
    <citation type="submission" date="2023-06" db="EMBL/GenBank/DDBJ databases">
        <authorList>
            <person name="Noh H."/>
        </authorList>
    </citation>
    <scope>NUCLEOTIDE SEQUENCE</scope>
    <source>
        <strain evidence="5">DUCC20226</strain>
    </source>
</reference>